<dbReference type="Proteomes" id="UP001219956">
    <property type="component" value="Unassembled WGS sequence"/>
</dbReference>
<comment type="caution">
    <text evidence="2">The sequence shown here is derived from an EMBL/GenBank/DDBJ whole genome shotgun (WGS) entry which is preliminary data.</text>
</comment>
<evidence type="ECO:0000313" key="3">
    <source>
        <dbReference type="Proteomes" id="UP001219956"/>
    </source>
</evidence>
<reference evidence="2 3" key="1">
    <citation type="submission" date="2023-01" db="EMBL/GenBank/DDBJ databases">
        <title>Novel species of the genus Vogesella isolated from rivers.</title>
        <authorList>
            <person name="Lu H."/>
        </authorList>
    </citation>
    <scope>NUCLEOTIDE SEQUENCE [LARGE SCALE GENOMIC DNA]</scope>
    <source>
        <strain evidence="2 3">DC21W</strain>
    </source>
</reference>
<proteinExistence type="predicted"/>
<sequence>MTGVLVGLIVGVGIAVGMTMYLNRASTPFSNLEKMQGKEEASLPAAELLEPGAKLATTAAPVPVPATAPVPPVVSASVPAAAVPAKPAPADADGQRFDFYKILPGQQEAIQQDGKPADAAQPAAMPRLFLQAGAFQSESDADNMKAKLALMGVEAKIQSLNLPEKGLVHRVRIGPFERQEEVDALKARLRQEGVDAALVKLPAK</sequence>
<evidence type="ECO:0000259" key="1">
    <source>
        <dbReference type="PROSITE" id="PS51724"/>
    </source>
</evidence>
<evidence type="ECO:0000313" key="2">
    <source>
        <dbReference type="EMBL" id="MDC7717125.1"/>
    </source>
</evidence>
<dbReference type="EMBL" id="JAQQLF010000008">
    <property type="protein sequence ID" value="MDC7717125.1"/>
    <property type="molecule type" value="Genomic_DNA"/>
</dbReference>
<dbReference type="PANTHER" id="PTHR38687">
    <property type="entry name" value="CELL DIVISION PROTEIN DEDD-RELATED"/>
    <property type="match status" value="1"/>
</dbReference>
<dbReference type="Gene3D" id="3.30.70.1070">
    <property type="entry name" value="Sporulation related repeat"/>
    <property type="match status" value="1"/>
</dbReference>
<dbReference type="RefSeq" id="WP_272751473.1">
    <property type="nucleotide sequence ID" value="NZ_JAQQLF010000008.1"/>
</dbReference>
<protein>
    <submittedName>
        <fullName evidence="2">SPOR domain-containing protein</fullName>
    </submittedName>
</protein>
<dbReference type="InterPro" id="IPR007730">
    <property type="entry name" value="SPOR-like_dom"/>
</dbReference>
<dbReference type="SUPFAM" id="SSF110997">
    <property type="entry name" value="Sporulation related repeat"/>
    <property type="match status" value="1"/>
</dbReference>
<dbReference type="PROSITE" id="PS51724">
    <property type="entry name" value="SPOR"/>
    <property type="match status" value="1"/>
</dbReference>
<accession>A0ABT5IXW5</accession>
<dbReference type="InterPro" id="IPR036680">
    <property type="entry name" value="SPOR-like_sf"/>
</dbReference>
<dbReference type="PANTHER" id="PTHR38687:SF1">
    <property type="entry name" value="CELL DIVISION PROTEIN DEDD"/>
    <property type="match status" value="1"/>
</dbReference>
<feature type="domain" description="SPOR" evidence="1">
    <location>
        <begin position="122"/>
        <end position="202"/>
    </location>
</feature>
<keyword evidence="3" id="KW-1185">Reference proteome</keyword>
<name>A0ABT5IXW5_9NEIS</name>
<dbReference type="Pfam" id="PF05036">
    <property type="entry name" value="SPOR"/>
    <property type="match status" value="1"/>
</dbReference>
<gene>
    <name evidence="2" type="ORF">PQU95_07830</name>
</gene>
<organism evidence="2 3">
    <name type="scientific">Vogesella aquatica</name>
    <dbReference type="NCBI Taxonomy" id="2984206"/>
    <lineage>
        <taxon>Bacteria</taxon>
        <taxon>Pseudomonadati</taxon>
        <taxon>Pseudomonadota</taxon>
        <taxon>Betaproteobacteria</taxon>
        <taxon>Neisseriales</taxon>
        <taxon>Chromobacteriaceae</taxon>
        <taxon>Vogesella</taxon>
    </lineage>
</organism>
<dbReference type="InterPro" id="IPR052521">
    <property type="entry name" value="Cell_div_SPOR-domain"/>
</dbReference>